<evidence type="ECO:0000256" key="2">
    <source>
        <dbReference type="ARBA" id="ARBA00022475"/>
    </source>
</evidence>
<evidence type="ECO:0000256" key="9">
    <source>
        <dbReference type="ARBA" id="ARBA00049940"/>
    </source>
</evidence>
<keyword evidence="10" id="KW-0813">Transport</keyword>
<evidence type="ECO:0000256" key="8">
    <source>
        <dbReference type="ARBA" id="ARBA00035585"/>
    </source>
</evidence>
<keyword evidence="10" id="KW-0479">Metal-binding</keyword>
<evidence type="ECO:0000256" key="7">
    <source>
        <dbReference type="ARBA" id="ARBA00035120"/>
    </source>
</evidence>
<organism evidence="11 12">
    <name type="scientific">Tenggerimyces flavus</name>
    <dbReference type="NCBI Taxonomy" id="1708749"/>
    <lineage>
        <taxon>Bacteria</taxon>
        <taxon>Bacillati</taxon>
        <taxon>Actinomycetota</taxon>
        <taxon>Actinomycetes</taxon>
        <taxon>Propionibacteriales</taxon>
        <taxon>Nocardioidaceae</taxon>
        <taxon>Tenggerimyces</taxon>
    </lineage>
</organism>
<feature type="binding site" evidence="10">
    <location>
        <position position="79"/>
    </location>
    <ligand>
        <name>Na(+)</name>
        <dbReference type="ChEBI" id="CHEBI:29101"/>
        <note>structural</note>
    </ligand>
</feature>
<keyword evidence="4 10" id="KW-1133">Transmembrane helix</keyword>
<keyword evidence="2 10" id="KW-1003">Cell membrane</keyword>
<evidence type="ECO:0000313" key="11">
    <source>
        <dbReference type="EMBL" id="MFC3762169.1"/>
    </source>
</evidence>
<feature type="transmembrane region" description="Helical" evidence="10">
    <location>
        <begin position="69"/>
        <end position="86"/>
    </location>
</feature>
<evidence type="ECO:0000256" key="6">
    <source>
        <dbReference type="ARBA" id="ARBA00023303"/>
    </source>
</evidence>
<proteinExistence type="inferred from homology"/>
<feature type="transmembrane region" description="Helical" evidence="10">
    <location>
        <begin position="37"/>
        <end position="57"/>
    </location>
</feature>
<evidence type="ECO:0000256" key="3">
    <source>
        <dbReference type="ARBA" id="ARBA00022692"/>
    </source>
</evidence>
<sequence length="125" mass="12660">MRPVGTTVAIAIGGAVGALARYGVAVAIPHADGTFPVATFVTNVVGCLLIGVLMAVVERGRAPDWARPALGVGVLGGFTTFSAYALELTGLLDRPVVALAYLFGTLVAALAATWVGLAGARRLLK</sequence>
<gene>
    <name evidence="10" type="primary">fluC</name>
    <name evidence="10" type="synonym">crcB</name>
    <name evidence="11" type="ORF">ACFOUW_15110</name>
</gene>
<evidence type="ECO:0000256" key="5">
    <source>
        <dbReference type="ARBA" id="ARBA00023136"/>
    </source>
</evidence>
<evidence type="ECO:0000313" key="12">
    <source>
        <dbReference type="Proteomes" id="UP001595699"/>
    </source>
</evidence>
<protein>
    <recommendedName>
        <fullName evidence="10">Fluoride-specific ion channel FluC</fullName>
    </recommendedName>
</protein>
<name>A0ABV7YBI5_9ACTN</name>
<keyword evidence="3 10" id="KW-0812">Transmembrane</keyword>
<comment type="catalytic activity">
    <reaction evidence="8">
        <text>fluoride(in) = fluoride(out)</text>
        <dbReference type="Rhea" id="RHEA:76159"/>
        <dbReference type="ChEBI" id="CHEBI:17051"/>
    </reaction>
    <physiologicalReaction direction="left-to-right" evidence="8">
        <dbReference type="Rhea" id="RHEA:76160"/>
    </physiologicalReaction>
</comment>
<keyword evidence="10" id="KW-0406">Ion transport</keyword>
<feature type="transmembrane region" description="Helical" evidence="10">
    <location>
        <begin position="98"/>
        <end position="120"/>
    </location>
</feature>
<keyword evidence="10" id="KW-0915">Sodium</keyword>
<dbReference type="InterPro" id="IPR003691">
    <property type="entry name" value="FluC"/>
</dbReference>
<keyword evidence="6 10" id="KW-0407">Ion channel</keyword>
<evidence type="ECO:0000256" key="10">
    <source>
        <dbReference type="HAMAP-Rule" id="MF_00454"/>
    </source>
</evidence>
<feature type="binding site" evidence="10">
    <location>
        <position position="76"/>
    </location>
    <ligand>
        <name>Na(+)</name>
        <dbReference type="ChEBI" id="CHEBI:29101"/>
        <note>structural</note>
    </ligand>
</feature>
<dbReference type="PANTHER" id="PTHR28259">
    <property type="entry name" value="FLUORIDE EXPORT PROTEIN 1-RELATED"/>
    <property type="match status" value="1"/>
</dbReference>
<comment type="function">
    <text evidence="9 10">Fluoride-specific ion channel. Important for reducing fluoride concentration in the cell, thus reducing its toxicity.</text>
</comment>
<reference evidence="12" key="1">
    <citation type="journal article" date="2019" name="Int. J. Syst. Evol. Microbiol.">
        <title>The Global Catalogue of Microorganisms (GCM) 10K type strain sequencing project: providing services to taxonomists for standard genome sequencing and annotation.</title>
        <authorList>
            <consortium name="The Broad Institute Genomics Platform"/>
            <consortium name="The Broad Institute Genome Sequencing Center for Infectious Disease"/>
            <person name="Wu L."/>
            <person name="Ma J."/>
        </authorList>
    </citation>
    <scope>NUCLEOTIDE SEQUENCE [LARGE SCALE GENOMIC DNA]</scope>
    <source>
        <strain evidence="12">CGMCC 4.7241</strain>
    </source>
</reference>
<keyword evidence="12" id="KW-1185">Reference proteome</keyword>
<comment type="caution">
    <text evidence="11">The sequence shown here is derived from an EMBL/GenBank/DDBJ whole genome shotgun (WGS) entry which is preliminary data.</text>
</comment>
<dbReference type="PANTHER" id="PTHR28259:SF1">
    <property type="entry name" value="FLUORIDE EXPORT PROTEIN 1-RELATED"/>
    <property type="match status" value="1"/>
</dbReference>
<dbReference type="EMBL" id="JBHRZH010000012">
    <property type="protein sequence ID" value="MFC3762169.1"/>
    <property type="molecule type" value="Genomic_DNA"/>
</dbReference>
<comment type="subcellular location">
    <subcellularLocation>
        <location evidence="1 10">Cell membrane</location>
        <topology evidence="1 10">Multi-pass membrane protein</topology>
    </subcellularLocation>
</comment>
<accession>A0ABV7YBI5</accession>
<dbReference type="HAMAP" id="MF_00454">
    <property type="entry name" value="FluC"/>
    <property type="match status" value="1"/>
</dbReference>
<keyword evidence="5 10" id="KW-0472">Membrane</keyword>
<dbReference type="Proteomes" id="UP001595699">
    <property type="component" value="Unassembled WGS sequence"/>
</dbReference>
<evidence type="ECO:0000256" key="1">
    <source>
        <dbReference type="ARBA" id="ARBA00004651"/>
    </source>
</evidence>
<comment type="activity regulation">
    <text evidence="10">Na(+) is not transported, but it plays an essential structural role and its presence is essential for fluoride channel function.</text>
</comment>
<comment type="similarity">
    <text evidence="7 10">Belongs to the fluoride channel Fluc/FEX (TC 1.A.43) family.</text>
</comment>
<evidence type="ECO:0000256" key="4">
    <source>
        <dbReference type="ARBA" id="ARBA00022989"/>
    </source>
</evidence>
<dbReference type="RefSeq" id="WP_205120711.1">
    <property type="nucleotide sequence ID" value="NZ_JAFBCM010000001.1"/>
</dbReference>
<dbReference type="Pfam" id="PF02537">
    <property type="entry name" value="CRCB"/>
    <property type="match status" value="1"/>
</dbReference>